<dbReference type="Pfam" id="PF01098">
    <property type="entry name" value="FTSW_RODA_SPOVE"/>
    <property type="match status" value="1"/>
</dbReference>
<keyword evidence="8" id="KW-0133">Cell shape</keyword>
<feature type="transmembrane region" description="Helical" evidence="21">
    <location>
        <begin position="274"/>
        <end position="303"/>
    </location>
</feature>
<evidence type="ECO:0000256" key="12">
    <source>
        <dbReference type="ARBA" id="ARBA00023306"/>
    </source>
</evidence>
<proteinExistence type="inferred from homology"/>
<dbReference type="GO" id="GO:0015648">
    <property type="term" value="F:lipid-linked peptidoglycan transporter activity"/>
    <property type="evidence" value="ECO:0007669"/>
    <property type="project" value="TreeGrafter"/>
</dbReference>
<evidence type="ECO:0000256" key="1">
    <source>
        <dbReference type="ARBA" id="ARBA00004651"/>
    </source>
</evidence>
<dbReference type="EMBL" id="LCFB01000011">
    <property type="protein sequence ID" value="KKS85057.1"/>
    <property type="molecule type" value="Genomic_DNA"/>
</dbReference>
<accession>A0A0G1CHR1</accession>
<keyword evidence="12" id="KW-0131">Cell cycle</keyword>
<dbReference type="AlphaFoldDB" id="A0A0G1CHR1"/>
<evidence type="ECO:0000256" key="10">
    <source>
        <dbReference type="ARBA" id="ARBA00022989"/>
    </source>
</evidence>
<feature type="transmembrane region" description="Helical" evidence="21">
    <location>
        <begin position="157"/>
        <end position="189"/>
    </location>
</feature>
<comment type="pathway">
    <text evidence="2">Cell wall biogenesis; peptidoglycan biosynthesis.</text>
</comment>
<feature type="transmembrane region" description="Helical" evidence="21">
    <location>
        <begin position="315"/>
        <end position="336"/>
    </location>
</feature>
<evidence type="ECO:0000256" key="7">
    <source>
        <dbReference type="ARBA" id="ARBA00022692"/>
    </source>
</evidence>
<keyword evidence="7 21" id="KW-0812">Transmembrane</keyword>
<dbReference type="PANTHER" id="PTHR30474:SF2">
    <property type="entry name" value="PEPTIDOGLYCAN GLYCOSYLTRANSFERASE FTSW-RELATED"/>
    <property type="match status" value="1"/>
</dbReference>
<comment type="caution">
    <text evidence="22">The sequence shown here is derived from an EMBL/GenBank/DDBJ whole genome shotgun (WGS) entry which is preliminary data.</text>
</comment>
<dbReference type="GO" id="GO:0071555">
    <property type="term" value="P:cell wall organization"/>
    <property type="evidence" value="ECO:0007669"/>
    <property type="project" value="UniProtKB-KW"/>
</dbReference>
<evidence type="ECO:0000256" key="9">
    <source>
        <dbReference type="ARBA" id="ARBA00022984"/>
    </source>
</evidence>
<evidence type="ECO:0000256" key="19">
    <source>
        <dbReference type="ARBA" id="ARBA00044770"/>
    </source>
</evidence>
<name>A0A0G1CHR1_9BACT</name>
<comment type="subcellular location">
    <subcellularLocation>
        <location evidence="1">Cell membrane</location>
        <topology evidence="1">Multi-pass membrane protein</topology>
    </subcellularLocation>
</comment>
<evidence type="ECO:0000256" key="13">
    <source>
        <dbReference type="ARBA" id="ARBA00023316"/>
    </source>
</evidence>
<dbReference type="GO" id="GO:0032153">
    <property type="term" value="C:cell division site"/>
    <property type="evidence" value="ECO:0007669"/>
    <property type="project" value="TreeGrafter"/>
</dbReference>
<evidence type="ECO:0000256" key="5">
    <source>
        <dbReference type="ARBA" id="ARBA00022676"/>
    </source>
</evidence>
<evidence type="ECO:0000256" key="20">
    <source>
        <dbReference type="ARBA" id="ARBA00049902"/>
    </source>
</evidence>
<keyword evidence="11 21" id="KW-0472">Membrane</keyword>
<keyword evidence="6" id="KW-0808">Transferase</keyword>
<keyword evidence="10 21" id="KW-1133">Transmembrane helix</keyword>
<dbReference type="STRING" id="1618436.UV59_C0011G0013"/>
<sequence length="378" mass="41062">MPRPLHQKHTRHESGGQAKPKGVDKPFLFALVGLSLFGLLSVFNASVVSAFRDFGNEYHFIQNQATFLFTGFVLCFIISRIDYRKWYGLAIPLLFVTLVLLLAVFIPGIGVGALGAKRWINLGFTTLQPTEFAKLALVVYLSAWFSNRERSRFLPFLTLLGILVGLVTLQPDLGTAVIITIIALVLYFISNAPLVHFGLLVPVVAAGVGILALAAPYRFARVTTFLNPNSDPLGSSYHVRQILLGLGSGGWFGIGLGKSRQKYEYLPEANTDSIFAIIGEEIGFVGAVVLISVFIFLIYRIFAISRRAPDRFGQILACGVGSWLAVQTLINLGSMVSLIPLTGVPLPLISNGGSNLLALLIGFGIVLNISKQAVKTKR</sequence>
<keyword evidence="4" id="KW-0132">Cell division</keyword>
<dbReference type="Proteomes" id="UP000034543">
    <property type="component" value="Unassembled WGS sequence"/>
</dbReference>
<evidence type="ECO:0000256" key="11">
    <source>
        <dbReference type="ARBA" id="ARBA00023136"/>
    </source>
</evidence>
<feature type="transmembrane region" description="Helical" evidence="21">
    <location>
        <begin position="126"/>
        <end position="145"/>
    </location>
</feature>
<dbReference type="GO" id="GO:0009252">
    <property type="term" value="P:peptidoglycan biosynthetic process"/>
    <property type="evidence" value="ECO:0007669"/>
    <property type="project" value="UniProtKB-KW"/>
</dbReference>
<comment type="similarity">
    <text evidence="16">Belongs to the SEDS family. FtsW subfamily.</text>
</comment>
<evidence type="ECO:0000256" key="2">
    <source>
        <dbReference type="ARBA" id="ARBA00004752"/>
    </source>
</evidence>
<dbReference type="PATRIC" id="fig|1618436.3.peg.608"/>
<keyword evidence="5" id="KW-0328">Glycosyltransferase</keyword>
<keyword evidence="9" id="KW-0573">Peptidoglycan synthesis</keyword>
<evidence type="ECO:0000256" key="14">
    <source>
        <dbReference type="ARBA" id="ARBA00032370"/>
    </source>
</evidence>
<feature type="transmembrane region" description="Helical" evidence="21">
    <location>
        <begin position="60"/>
        <end position="79"/>
    </location>
</feature>
<evidence type="ECO:0000256" key="18">
    <source>
        <dbReference type="ARBA" id="ARBA00041418"/>
    </source>
</evidence>
<feature type="transmembrane region" description="Helical" evidence="21">
    <location>
        <begin position="86"/>
        <end position="106"/>
    </location>
</feature>
<protein>
    <recommendedName>
        <fullName evidence="17">Probable peptidoglycan glycosyltransferase FtsW</fullName>
        <ecNumber evidence="19">2.4.99.28</ecNumber>
    </recommendedName>
    <alternativeName>
        <fullName evidence="18">Cell division protein FtsW</fullName>
    </alternativeName>
    <alternativeName>
        <fullName evidence="15">Cell wall polymerase</fullName>
    </alternativeName>
    <alternativeName>
        <fullName evidence="14">Peptidoglycan polymerase</fullName>
    </alternativeName>
</protein>
<dbReference type="EC" id="2.4.99.28" evidence="19"/>
<dbReference type="NCBIfam" id="TIGR02614">
    <property type="entry name" value="ftsW"/>
    <property type="match status" value="1"/>
</dbReference>
<dbReference type="GO" id="GO:0051301">
    <property type="term" value="P:cell division"/>
    <property type="evidence" value="ECO:0007669"/>
    <property type="project" value="UniProtKB-KW"/>
</dbReference>
<evidence type="ECO:0000256" key="3">
    <source>
        <dbReference type="ARBA" id="ARBA00022475"/>
    </source>
</evidence>
<comment type="catalytic activity">
    <reaction evidence="20">
        <text>[GlcNAc-(1-&gt;4)-Mur2Ac(oyl-L-Ala-gamma-D-Glu-L-Lys-D-Ala-D-Ala)](n)-di-trans,octa-cis-undecaprenyl diphosphate + beta-D-GlcNAc-(1-&gt;4)-Mur2Ac(oyl-L-Ala-gamma-D-Glu-L-Lys-D-Ala-D-Ala)-di-trans,octa-cis-undecaprenyl diphosphate = [GlcNAc-(1-&gt;4)-Mur2Ac(oyl-L-Ala-gamma-D-Glu-L-Lys-D-Ala-D-Ala)](n+1)-di-trans,octa-cis-undecaprenyl diphosphate + di-trans,octa-cis-undecaprenyl diphosphate + H(+)</text>
        <dbReference type="Rhea" id="RHEA:23708"/>
        <dbReference type="Rhea" id="RHEA-COMP:9602"/>
        <dbReference type="Rhea" id="RHEA-COMP:9603"/>
        <dbReference type="ChEBI" id="CHEBI:15378"/>
        <dbReference type="ChEBI" id="CHEBI:58405"/>
        <dbReference type="ChEBI" id="CHEBI:60033"/>
        <dbReference type="ChEBI" id="CHEBI:78435"/>
        <dbReference type="EC" id="2.4.99.28"/>
    </reaction>
</comment>
<dbReference type="GO" id="GO:0008955">
    <property type="term" value="F:peptidoglycan glycosyltransferase activity"/>
    <property type="evidence" value="ECO:0007669"/>
    <property type="project" value="UniProtKB-EC"/>
</dbReference>
<evidence type="ECO:0000256" key="21">
    <source>
        <dbReference type="SAM" id="Phobius"/>
    </source>
</evidence>
<evidence type="ECO:0000313" key="22">
    <source>
        <dbReference type="EMBL" id="KKS85057.1"/>
    </source>
</evidence>
<keyword evidence="3" id="KW-1003">Cell membrane</keyword>
<evidence type="ECO:0000256" key="15">
    <source>
        <dbReference type="ARBA" id="ARBA00033270"/>
    </source>
</evidence>
<dbReference type="GO" id="GO:0005886">
    <property type="term" value="C:plasma membrane"/>
    <property type="evidence" value="ECO:0007669"/>
    <property type="project" value="UniProtKB-SubCell"/>
</dbReference>
<evidence type="ECO:0000256" key="17">
    <source>
        <dbReference type="ARBA" id="ARBA00041185"/>
    </source>
</evidence>
<dbReference type="InterPro" id="IPR001182">
    <property type="entry name" value="FtsW/RodA"/>
</dbReference>
<feature type="transmembrane region" description="Helical" evidence="21">
    <location>
        <begin position="348"/>
        <end position="369"/>
    </location>
</feature>
<evidence type="ECO:0000256" key="8">
    <source>
        <dbReference type="ARBA" id="ARBA00022960"/>
    </source>
</evidence>
<dbReference type="GO" id="GO:0008360">
    <property type="term" value="P:regulation of cell shape"/>
    <property type="evidence" value="ECO:0007669"/>
    <property type="project" value="UniProtKB-KW"/>
</dbReference>
<gene>
    <name evidence="22" type="ORF">UV59_C0011G0013</name>
</gene>
<evidence type="ECO:0000256" key="4">
    <source>
        <dbReference type="ARBA" id="ARBA00022618"/>
    </source>
</evidence>
<evidence type="ECO:0000313" key="23">
    <source>
        <dbReference type="Proteomes" id="UP000034543"/>
    </source>
</evidence>
<keyword evidence="13" id="KW-0961">Cell wall biogenesis/degradation</keyword>
<evidence type="ECO:0000256" key="6">
    <source>
        <dbReference type="ARBA" id="ARBA00022679"/>
    </source>
</evidence>
<dbReference type="InterPro" id="IPR013437">
    <property type="entry name" value="FtsW"/>
</dbReference>
<feature type="transmembrane region" description="Helical" evidence="21">
    <location>
        <begin position="27"/>
        <end position="48"/>
    </location>
</feature>
<organism evidence="22 23">
    <name type="scientific">Candidatus Gottesmanbacteria bacterium GW2011_GWA1_43_11</name>
    <dbReference type="NCBI Taxonomy" id="1618436"/>
    <lineage>
        <taxon>Bacteria</taxon>
        <taxon>Candidatus Gottesmaniibacteriota</taxon>
    </lineage>
</organism>
<evidence type="ECO:0000256" key="16">
    <source>
        <dbReference type="ARBA" id="ARBA00038053"/>
    </source>
</evidence>
<reference evidence="22 23" key="1">
    <citation type="journal article" date="2015" name="Nature">
        <title>rRNA introns, odd ribosomes, and small enigmatic genomes across a large radiation of phyla.</title>
        <authorList>
            <person name="Brown C.T."/>
            <person name="Hug L.A."/>
            <person name="Thomas B.C."/>
            <person name="Sharon I."/>
            <person name="Castelle C.J."/>
            <person name="Singh A."/>
            <person name="Wilkins M.J."/>
            <person name="Williams K.H."/>
            <person name="Banfield J.F."/>
        </authorList>
    </citation>
    <scope>NUCLEOTIDE SEQUENCE [LARGE SCALE GENOMIC DNA]</scope>
</reference>
<feature type="transmembrane region" description="Helical" evidence="21">
    <location>
        <begin position="195"/>
        <end position="217"/>
    </location>
</feature>
<dbReference type="PANTHER" id="PTHR30474">
    <property type="entry name" value="CELL CYCLE PROTEIN"/>
    <property type="match status" value="1"/>
</dbReference>